<feature type="domain" description="POTRA" evidence="10">
    <location>
        <begin position="113"/>
        <end position="191"/>
    </location>
</feature>
<dbReference type="Pfam" id="PF07244">
    <property type="entry name" value="POTRA"/>
    <property type="match status" value="5"/>
</dbReference>
<keyword evidence="5" id="KW-0677">Repeat</keyword>
<keyword evidence="7" id="KW-0998">Cell outer membrane</keyword>
<keyword evidence="2" id="KW-1134">Transmembrane beta strand</keyword>
<feature type="domain" description="POTRA" evidence="10">
    <location>
        <begin position="365"/>
        <end position="438"/>
    </location>
</feature>
<dbReference type="GO" id="GO:0071709">
    <property type="term" value="P:membrane assembly"/>
    <property type="evidence" value="ECO:0007669"/>
    <property type="project" value="InterPro"/>
</dbReference>
<dbReference type="AlphaFoldDB" id="A0A2S7U2F3"/>
<dbReference type="Proteomes" id="UP000239907">
    <property type="component" value="Unassembled WGS sequence"/>
</dbReference>
<evidence type="ECO:0000256" key="2">
    <source>
        <dbReference type="ARBA" id="ARBA00022452"/>
    </source>
</evidence>
<evidence type="ECO:0000256" key="4">
    <source>
        <dbReference type="ARBA" id="ARBA00022729"/>
    </source>
</evidence>
<keyword evidence="12" id="KW-1185">Reference proteome</keyword>
<dbReference type="Gene3D" id="3.10.20.310">
    <property type="entry name" value="membrane protein fhac"/>
    <property type="match status" value="5"/>
</dbReference>
<feature type="signal peptide" evidence="9">
    <location>
        <begin position="1"/>
        <end position="33"/>
    </location>
</feature>
<dbReference type="PANTHER" id="PTHR12815">
    <property type="entry name" value="SORTING AND ASSEMBLY MACHINERY SAMM50 PROTEIN FAMILY MEMBER"/>
    <property type="match status" value="1"/>
</dbReference>
<dbReference type="Pfam" id="PF01103">
    <property type="entry name" value="Omp85"/>
    <property type="match status" value="1"/>
</dbReference>
<feature type="chain" id="PRO_5015736022" description="Outer membrane protein assembly factor BamA" evidence="9">
    <location>
        <begin position="34"/>
        <end position="777"/>
    </location>
</feature>
<evidence type="ECO:0000313" key="11">
    <source>
        <dbReference type="EMBL" id="PQJ28584.1"/>
    </source>
</evidence>
<dbReference type="InterPro" id="IPR000184">
    <property type="entry name" value="Bac_surfAg_D15"/>
</dbReference>
<keyword evidence="4 9" id="KW-0732">Signal</keyword>
<dbReference type="Gene3D" id="2.40.160.50">
    <property type="entry name" value="membrane protein fhac: a member of the omp85/tpsb transporter family"/>
    <property type="match status" value="1"/>
</dbReference>
<reference evidence="11 12" key="1">
    <citation type="submission" date="2016-12" db="EMBL/GenBank/DDBJ databases">
        <title>Study of bacterial adaptation to deep sea.</title>
        <authorList>
            <person name="Song J."/>
            <person name="Yoshizawa S."/>
            <person name="Kogure K."/>
        </authorList>
    </citation>
    <scope>NUCLEOTIDE SEQUENCE [LARGE SCALE GENOMIC DNA]</scope>
    <source>
        <strain evidence="11 12">SAORIC-165</strain>
    </source>
</reference>
<evidence type="ECO:0000256" key="8">
    <source>
        <dbReference type="NCBIfam" id="TIGR03303"/>
    </source>
</evidence>
<comment type="caution">
    <text evidence="11">The sequence shown here is derived from an EMBL/GenBank/DDBJ whole genome shotgun (WGS) entry which is preliminary data.</text>
</comment>
<evidence type="ECO:0000256" key="7">
    <source>
        <dbReference type="ARBA" id="ARBA00023237"/>
    </source>
</evidence>
<dbReference type="InterPro" id="IPR010827">
    <property type="entry name" value="BamA/TamA_POTRA"/>
</dbReference>
<organism evidence="11 12">
    <name type="scientific">Rubritalea profundi</name>
    <dbReference type="NCBI Taxonomy" id="1658618"/>
    <lineage>
        <taxon>Bacteria</taxon>
        <taxon>Pseudomonadati</taxon>
        <taxon>Verrucomicrobiota</taxon>
        <taxon>Verrucomicrobiia</taxon>
        <taxon>Verrucomicrobiales</taxon>
        <taxon>Rubritaleaceae</taxon>
        <taxon>Rubritalea</taxon>
    </lineage>
</organism>
<keyword evidence="6" id="KW-0472">Membrane</keyword>
<evidence type="ECO:0000256" key="6">
    <source>
        <dbReference type="ARBA" id="ARBA00023136"/>
    </source>
</evidence>
<keyword evidence="3" id="KW-0812">Transmembrane</keyword>
<dbReference type="InterPro" id="IPR034746">
    <property type="entry name" value="POTRA"/>
</dbReference>
<evidence type="ECO:0000259" key="10">
    <source>
        <dbReference type="PROSITE" id="PS51779"/>
    </source>
</evidence>
<dbReference type="InterPro" id="IPR023707">
    <property type="entry name" value="OM_assembly_BamA"/>
</dbReference>
<dbReference type="InterPro" id="IPR039910">
    <property type="entry name" value="D15-like"/>
</dbReference>
<evidence type="ECO:0000256" key="9">
    <source>
        <dbReference type="SAM" id="SignalP"/>
    </source>
</evidence>
<dbReference type="EMBL" id="MQWA01000001">
    <property type="protein sequence ID" value="PQJ28584.1"/>
    <property type="molecule type" value="Genomic_DNA"/>
</dbReference>
<gene>
    <name evidence="11" type="ORF">BSZ32_08745</name>
</gene>
<name>A0A2S7U2F3_9BACT</name>
<dbReference type="PROSITE" id="PS51779">
    <property type="entry name" value="POTRA"/>
    <property type="match status" value="3"/>
</dbReference>
<comment type="subcellular location">
    <subcellularLocation>
        <location evidence="1">Membrane</location>
    </subcellularLocation>
</comment>
<protein>
    <recommendedName>
        <fullName evidence="8">Outer membrane protein assembly factor BamA</fullName>
    </recommendedName>
</protein>
<accession>A0A2S7U2F3</accession>
<sequence>MHDLMTKSIALSRLRIALMSVLALMLGLSIAGAQDFTDKKINSVQVRYKGAKTVDEARIRNLMSVKAGQKFSAEKLDDDIRSLVESGLVDDVKMSGEGSGAGMTLIVEVVTRPALAGVGFAGNVNFTDKKLAKETKLKPGAPLSDAAIYDARKNIEKYYLGYGYPDVVVSHRIQSTNRKGYSDLILTIDEGAQTEVRHIKFRGNNAYKSHVLQGEMETKEKGLLSFLTKSGRIDVTKLDEDEDRVLDYYRNRGYLRVASSGFRREADKKGKVNLVMDINEGIKYTIGQIAFAGPMKVFSSAELSPVLTLNASDGFSSKKMRKDIRTIRSYYGSRGYADARVDPDIRDAGPSQVNITYRITEGKPYKVGRVTIEGNNKTKDRVIRREVPLKPGDNFNSVDVETTRQRLEGLNYFSNVVAEGSPSSQDGYRDINIIVDEKNTGQLSFGLGFSSIDSIVGYINVEETNFDISNPWGFRGGGQRFGLNLRAGSETQDFKISLTEPWFLGQRLSLGTELFYRGAQNLSDQYDQRNVGGAIFLRKPLGKRSYLSVDLRYEKIRVDVESDVPNDSLFQQFDGKFTRPALGLNYVYDSRNSLQTPRKGHKIDTGITSVFEALGGDSDSFIFNVSGAKYWNLWFDSILELGGSVDMVETSSGVTPIYDRQFLGGARNLRGFEYRDVGPRDPATGDVIGGDSAGYATVEWSFPLVSTVRGAFFYDAGFVNLDSFDFDISDYYSDAGFGIRMNLPFGPIALDYAFPLESPDPTADKGGQFNFYVDYEF</sequence>
<proteinExistence type="predicted"/>
<evidence type="ECO:0000256" key="5">
    <source>
        <dbReference type="ARBA" id="ARBA00022737"/>
    </source>
</evidence>
<dbReference type="PIRSF" id="PIRSF006076">
    <property type="entry name" value="OM_assembly_OMP85"/>
    <property type="match status" value="1"/>
</dbReference>
<evidence type="ECO:0000313" key="12">
    <source>
        <dbReference type="Proteomes" id="UP000239907"/>
    </source>
</evidence>
<feature type="domain" description="POTRA" evidence="10">
    <location>
        <begin position="39"/>
        <end position="112"/>
    </location>
</feature>
<evidence type="ECO:0000256" key="3">
    <source>
        <dbReference type="ARBA" id="ARBA00022692"/>
    </source>
</evidence>
<dbReference type="GO" id="GO:0009279">
    <property type="term" value="C:cell outer membrane"/>
    <property type="evidence" value="ECO:0007669"/>
    <property type="project" value="UniProtKB-UniRule"/>
</dbReference>
<evidence type="ECO:0000256" key="1">
    <source>
        <dbReference type="ARBA" id="ARBA00004370"/>
    </source>
</evidence>
<dbReference type="PANTHER" id="PTHR12815:SF47">
    <property type="entry name" value="TRANSLOCATION AND ASSEMBLY MODULE SUBUNIT TAMA"/>
    <property type="match status" value="1"/>
</dbReference>
<dbReference type="NCBIfam" id="TIGR03303">
    <property type="entry name" value="OM_YaeT"/>
    <property type="match status" value="1"/>
</dbReference>
<dbReference type="OrthoDB" id="9776356at2"/>